<dbReference type="AlphaFoldDB" id="D1ABD5"/>
<dbReference type="eggNOG" id="ENOG5033BVD">
    <property type="taxonomic scope" value="Bacteria"/>
</dbReference>
<organism evidence="1 2">
    <name type="scientific">Thermomonospora curvata (strain ATCC 19995 / DSM 43183 / JCM 3096 / KCTC 9072 / NBRC 15933 / NCIMB 10081 / Henssen B9)</name>
    <dbReference type="NCBI Taxonomy" id="471852"/>
    <lineage>
        <taxon>Bacteria</taxon>
        <taxon>Bacillati</taxon>
        <taxon>Actinomycetota</taxon>
        <taxon>Actinomycetes</taxon>
        <taxon>Streptosporangiales</taxon>
        <taxon>Thermomonosporaceae</taxon>
        <taxon>Thermomonospora</taxon>
    </lineage>
</organism>
<dbReference type="OrthoDB" id="4640847at2"/>
<proteinExistence type="predicted"/>
<dbReference type="RefSeq" id="WP_012851955.1">
    <property type="nucleotide sequence ID" value="NC_013510.1"/>
</dbReference>
<gene>
    <name evidence="1" type="ordered locus">Tcur_1595</name>
</gene>
<dbReference type="Proteomes" id="UP000001918">
    <property type="component" value="Chromosome"/>
</dbReference>
<dbReference type="STRING" id="471852.Tcur_1595"/>
<evidence type="ECO:0000313" key="2">
    <source>
        <dbReference type="Proteomes" id="UP000001918"/>
    </source>
</evidence>
<dbReference type="HOGENOM" id="CLU_2025642_0_0_11"/>
<dbReference type="KEGG" id="tcu:Tcur_1595"/>
<protein>
    <submittedName>
        <fullName evidence="1">Uncharacterized protein</fullName>
    </submittedName>
</protein>
<name>D1ABD5_THECD</name>
<sequence>MTVRDGFYASWRGLEYEASPDGEVVRLYTGAPAEGFLEAAPGRHVRVVAADEVDHLVYVVTLCTWRGEPFQVLGEHEEWLRVEYLGQDPAVAERLGLEEFDLGVYHAWAPREEVSDLREERL</sequence>
<reference evidence="1 2" key="1">
    <citation type="journal article" date="2011" name="Stand. Genomic Sci.">
        <title>Complete genome sequence of Thermomonospora curvata type strain (B9).</title>
        <authorList>
            <person name="Chertkov O."/>
            <person name="Sikorski J."/>
            <person name="Nolan M."/>
            <person name="Lapidus A."/>
            <person name="Lucas S."/>
            <person name="Del Rio T.G."/>
            <person name="Tice H."/>
            <person name="Cheng J.F."/>
            <person name="Goodwin L."/>
            <person name="Pitluck S."/>
            <person name="Liolios K."/>
            <person name="Ivanova N."/>
            <person name="Mavromatis K."/>
            <person name="Mikhailova N."/>
            <person name="Ovchinnikova G."/>
            <person name="Pati A."/>
            <person name="Chen A."/>
            <person name="Palaniappan K."/>
            <person name="Djao O.D."/>
            <person name="Land M."/>
            <person name="Hauser L."/>
            <person name="Chang Y.J."/>
            <person name="Jeffries C.D."/>
            <person name="Brettin T."/>
            <person name="Han C."/>
            <person name="Detter J.C."/>
            <person name="Rohde M."/>
            <person name="Goker M."/>
            <person name="Woyke T."/>
            <person name="Bristow J."/>
            <person name="Eisen J.A."/>
            <person name="Markowitz V."/>
            <person name="Hugenholtz P."/>
            <person name="Klenk H.P."/>
            <person name="Kyrpides N.C."/>
        </authorList>
    </citation>
    <scope>NUCLEOTIDE SEQUENCE [LARGE SCALE GENOMIC DNA]</scope>
    <source>
        <strain evidence="2">ATCC 19995 / DSM 43183 / JCM 3096 / KCTC 9072 / NBRC 15933 / NCIMB 10081 / Henssen B9</strain>
    </source>
</reference>
<evidence type="ECO:0000313" key="1">
    <source>
        <dbReference type="EMBL" id="ACY97171.1"/>
    </source>
</evidence>
<keyword evidence="2" id="KW-1185">Reference proteome</keyword>
<accession>D1ABD5</accession>
<dbReference type="EMBL" id="CP001738">
    <property type="protein sequence ID" value="ACY97171.1"/>
    <property type="molecule type" value="Genomic_DNA"/>
</dbReference>